<dbReference type="Proteomes" id="UP000031368">
    <property type="component" value="Chromosome"/>
</dbReference>
<protein>
    <submittedName>
        <fullName evidence="1">Uncharacterized protein</fullName>
    </submittedName>
</protein>
<name>A0A0B4WWG4_9HYPH</name>
<sequence>MPSPPSNNKKTGRKSRPVSYPVFLATSLTWLQADRPNHHGIKLQYCC</sequence>
<keyword evidence="2" id="KW-1185">Reference proteome</keyword>
<accession>A0A0B4WWG4</accession>
<proteinExistence type="predicted"/>
<dbReference type="HOGENOM" id="CLU_3172456_0_0_5"/>
<dbReference type="EMBL" id="CP006877">
    <property type="protein sequence ID" value="AJD39919.1"/>
    <property type="molecule type" value="Genomic_DNA"/>
</dbReference>
<dbReference type="AlphaFoldDB" id="A0A0B4WWG4"/>
<dbReference type="KEGG" id="rga:RGR602_CH00553"/>
<evidence type="ECO:0000313" key="1">
    <source>
        <dbReference type="EMBL" id="AJD39919.1"/>
    </source>
</evidence>
<reference evidence="1 2" key="1">
    <citation type="submission" date="2013-11" db="EMBL/GenBank/DDBJ databases">
        <title>Complete genome sequence of Rhizobium gallicum bv. gallicum R602.</title>
        <authorList>
            <person name="Bustos P."/>
            <person name="Santamaria R.I."/>
            <person name="Lozano L."/>
            <person name="Acosta J.L."/>
            <person name="Ormeno-Orrillo E."/>
            <person name="Rogel M.A."/>
            <person name="Romero D."/>
            <person name="Cevallos M.A."/>
            <person name="Martinez-Romero E."/>
            <person name="Gonzalez V."/>
        </authorList>
    </citation>
    <scope>NUCLEOTIDE SEQUENCE [LARGE SCALE GENOMIC DNA]</scope>
    <source>
        <strain evidence="1 2">R602</strain>
    </source>
</reference>
<gene>
    <name evidence="1" type="ORF">RGR602_CH00553</name>
</gene>
<evidence type="ECO:0000313" key="2">
    <source>
        <dbReference type="Proteomes" id="UP000031368"/>
    </source>
</evidence>
<organism evidence="1 2">
    <name type="scientific">Rhizobium gallicum bv. gallicum R602sp</name>
    <dbReference type="NCBI Taxonomy" id="1041138"/>
    <lineage>
        <taxon>Bacteria</taxon>
        <taxon>Pseudomonadati</taxon>
        <taxon>Pseudomonadota</taxon>
        <taxon>Alphaproteobacteria</taxon>
        <taxon>Hyphomicrobiales</taxon>
        <taxon>Rhizobiaceae</taxon>
        <taxon>Rhizobium/Agrobacterium group</taxon>
        <taxon>Rhizobium</taxon>
    </lineage>
</organism>